<dbReference type="InterPro" id="IPR003779">
    <property type="entry name" value="CMD-like"/>
</dbReference>
<dbReference type="NCBIfam" id="TIGR00778">
    <property type="entry name" value="ahpD_dom"/>
    <property type="match status" value="1"/>
</dbReference>
<organism evidence="2 3">
    <name type="scientific">Candidatus Methylobacter titanis</name>
    <dbReference type="NCBI Taxonomy" id="3053457"/>
    <lineage>
        <taxon>Bacteria</taxon>
        <taxon>Pseudomonadati</taxon>
        <taxon>Pseudomonadota</taxon>
        <taxon>Gammaproteobacteria</taxon>
        <taxon>Methylococcales</taxon>
        <taxon>Methylococcaceae</taxon>
        <taxon>Methylobacter</taxon>
    </lineage>
</organism>
<gene>
    <name evidence="2" type="ORF">PSU93_11995</name>
</gene>
<dbReference type="Pfam" id="PF02627">
    <property type="entry name" value="CMD"/>
    <property type="match status" value="1"/>
</dbReference>
<keyword evidence="3" id="KW-1185">Reference proteome</keyword>
<dbReference type="EMBL" id="JAQSDF010000046">
    <property type="protein sequence ID" value="MDI1231862.1"/>
    <property type="molecule type" value="Genomic_DNA"/>
</dbReference>
<dbReference type="PANTHER" id="PTHR35446">
    <property type="entry name" value="SI:CH211-175M2.5"/>
    <property type="match status" value="1"/>
</dbReference>
<dbReference type="Proteomes" id="UP001160519">
    <property type="component" value="Unassembled WGS sequence"/>
</dbReference>
<dbReference type="AlphaFoldDB" id="A0AA43TM53"/>
<dbReference type="InterPro" id="IPR004675">
    <property type="entry name" value="AhpD_core"/>
</dbReference>
<proteinExistence type="predicted"/>
<dbReference type="InterPro" id="IPR029032">
    <property type="entry name" value="AhpD-like"/>
</dbReference>
<accession>A0AA43TM53</accession>
<feature type="domain" description="Carboxymuconolactone decarboxylase-like" evidence="1">
    <location>
        <begin position="48"/>
        <end position="116"/>
    </location>
</feature>
<dbReference type="PANTHER" id="PTHR35446:SF2">
    <property type="entry name" value="CARBOXYMUCONOLACTONE DECARBOXYLASE-LIKE DOMAIN-CONTAINING PROTEIN"/>
    <property type="match status" value="1"/>
</dbReference>
<sequence length="130" mass="14667">MTHLLSEQEATGKAKEVYDDIRNTFGMVPNLFKAMAAADPEWLAINWQREKMIMIEPGELDRKTRELIALTVSIVNNCEYCTLAHEAMAANLGASQAEINHTKRIIELFSSFNAIANSYHDIPCDIKPKK</sequence>
<dbReference type="Gene3D" id="1.20.1290.10">
    <property type="entry name" value="AhpD-like"/>
    <property type="match status" value="1"/>
</dbReference>
<evidence type="ECO:0000313" key="3">
    <source>
        <dbReference type="Proteomes" id="UP001160519"/>
    </source>
</evidence>
<protein>
    <submittedName>
        <fullName evidence="2">Carboxymuconolactone decarboxylase family protein</fullName>
    </submittedName>
</protein>
<dbReference type="GO" id="GO:0051920">
    <property type="term" value="F:peroxiredoxin activity"/>
    <property type="evidence" value="ECO:0007669"/>
    <property type="project" value="InterPro"/>
</dbReference>
<comment type="caution">
    <text evidence="2">The sequence shown here is derived from an EMBL/GenBank/DDBJ whole genome shotgun (WGS) entry which is preliminary data.</text>
</comment>
<dbReference type="SUPFAM" id="SSF69118">
    <property type="entry name" value="AhpD-like"/>
    <property type="match status" value="1"/>
</dbReference>
<name>A0AA43TM53_9GAMM</name>
<reference evidence="2" key="1">
    <citation type="submission" date="2023-01" db="EMBL/GenBank/DDBJ databases">
        <title>Biogeochemical cycle of methane in antarctic sediments.</title>
        <authorList>
            <person name="Roldan D.M."/>
            <person name="Menes R.J."/>
        </authorList>
    </citation>
    <scope>NUCLEOTIDE SEQUENCE [LARGE SCALE GENOMIC DNA]</scope>
    <source>
        <strain evidence="2">K-2018 MAG008</strain>
    </source>
</reference>
<evidence type="ECO:0000313" key="2">
    <source>
        <dbReference type="EMBL" id="MDI1231862.1"/>
    </source>
</evidence>
<evidence type="ECO:0000259" key="1">
    <source>
        <dbReference type="Pfam" id="PF02627"/>
    </source>
</evidence>